<reference evidence="2 3" key="1">
    <citation type="submission" date="2011-02" db="EMBL/GenBank/DDBJ databases">
        <authorList>
            <person name="Muzny D."/>
            <person name="Qin X."/>
            <person name="Deng J."/>
            <person name="Jiang H."/>
            <person name="Liu Y."/>
            <person name="Qu J."/>
            <person name="Song X.-Z."/>
            <person name="Zhang L."/>
            <person name="Thornton R."/>
            <person name="Coyle M."/>
            <person name="Francisco L."/>
            <person name="Jackson L."/>
            <person name="Javaid M."/>
            <person name="Korchina V."/>
            <person name="Kovar C."/>
            <person name="Mata R."/>
            <person name="Mathew T."/>
            <person name="Ngo R."/>
            <person name="Nguyen L."/>
            <person name="Nguyen N."/>
            <person name="Okwuonu G."/>
            <person name="Ongeri F."/>
            <person name="Pham C."/>
            <person name="Simmons D."/>
            <person name="Wilczek-Boney K."/>
            <person name="Hale W."/>
            <person name="Jakkamsetti A."/>
            <person name="Pham P."/>
            <person name="Ruth R."/>
            <person name="San Lucas F."/>
            <person name="Warren J."/>
            <person name="Zhang J."/>
            <person name="Zhao Z."/>
            <person name="Zhou C."/>
            <person name="Zhu D."/>
            <person name="Lee S."/>
            <person name="Bess C."/>
            <person name="Blankenburg K."/>
            <person name="Forbes L."/>
            <person name="Fu Q."/>
            <person name="Gubbala S."/>
            <person name="Hirani K."/>
            <person name="Jayaseelan J.C."/>
            <person name="Lara F."/>
            <person name="Munidasa M."/>
            <person name="Palculict T."/>
            <person name="Patil S."/>
            <person name="Pu L.-L."/>
            <person name="Saada N."/>
            <person name="Tang L."/>
            <person name="Weissenberger G."/>
            <person name="Zhu Y."/>
            <person name="Hemphill L."/>
            <person name="Shang Y."/>
            <person name="Youmans B."/>
            <person name="Ayvaz T."/>
            <person name="Ross M."/>
            <person name="Santibanez J."/>
            <person name="Aqrawi P."/>
            <person name="Gross S."/>
            <person name="Joshi V."/>
            <person name="Fowler G."/>
            <person name="Nazareth L."/>
            <person name="Reid J."/>
            <person name="Worley K."/>
            <person name="Petrosino J."/>
            <person name="Highlander S."/>
            <person name="Gibbs R."/>
        </authorList>
    </citation>
    <scope>NUCLEOTIDE SEQUENCE [LARGE SCALE GENOMIC DNA]</scope>
    <source>
        <strain evidence="2 3">SK72</strain>
    </source>
</reference>
<accession>F0I085</accession>
<gene>
    <name evidence="2" type="ORF">HMPREF9381_0575</name>
</gene>
<dbReference type="AlphaFoldDB" id="F0I085"/>
<dbReference type="PATRIC" id="fig|888809.3.peg.562"/>
<evidence type="ECO:0000313" key="3">
    <source>
        <dbReference type="Proteomes" id="UP000003332"/>
    </source>
</evidence>
<comment type="caution">
    <text evidence="2">The sequence shown here is derived from an EMBL/GenBank/DDBJ whole genome shotgun (WGS) entry which is preliminary data.</text>
</comment>
<dbReference type="Proteomes" id="UP000003332">
    <property type="component" value="Unassembled WGS sequence"/>
</dbReference>
<dbReference type="EMBL" id="AEXV01000005">
    <property type="protein sequence ID" value="EGD30303.1"/>
    <property type="molecule type" value="Genomic_DNA"/>
</dbReference>
<evidence type="ECO:0000256" key="1">
    <source>
        <dbReference type="SAM" id="MobiDB-lite"/>
    </source>
</evidence>
<proteinExistence type="predicted"/>
<name>F0I085_STRSA</name>
<feature type="region of interest" description="Disordered" evidence="1">
    <location>
        <begin position="1"/>
        <end position="22"/>
    </location>
</feature>
<feature type="compositionally biased region" description="Polar residues" evidence="1">
    <location>
        <begin position="8"/>
        <end position="22"/>
    </location>
</feature>
<dbReference type="HOGENOM" id="CLU_3066845_0_0_9"/>
<evidence type="ECO:0000313" key="2">
    <source>
        <dbReference type="EMBL" id="EGD30303.1"/>
    </source>
</evidence>
<organism evidence="2 3">
    <name type="scientific">Streptococcus sanguinis SK72</name>
    <dbReference type="NCBI Taxonomy" id="888809"/>
    <lineage>
        <taxon>Bacteria</taxon>
        <taxon>Bacillati</taxon>
        <taxon>Bacillota</taxon>
        <taxon>Bacilli</taxon>
        <taxon>Lactobacillales</taxon>
        <taxon>Streptococcaceae</taxon>
        <taxon>Streptococcus</taxon>
    </lineage>
</organism>
<sequence length="53" mass="6035">MKTIQDGIAQQTDKTVSKPISNKSNPLFIFSPLSIYLENFLNKEYETKQSNPS</sequence>
<protein>
    <submittedName>
        <fullName evidence="2">Uncharacterized protein</fullName>
    </submittedName>
</protein>